<dbReference type="OrthoDB" id="7584044at2"/>
<dbReference type="InterPro" id="IPR014710">
    <property type="entry name" value="RmlC-like_jellyroll"/>
</dbReference>
<keyword evidence="3" id="KW-1185">Reference proteome</keyword>
<dbReference type="Proteomes" id="UP000320582">
    <property type="component" value="Unassembled WGS sequence"/>
</dbReference>
<dbReference type="AlphaFoldDB" id="A0A543KGC7"/>
<gene>
    <name evidence="2" type="ORF">BD293_2801</name>
</gene>
<evidence type="ECO:0000259" key="1">
    <source>
        <dbReference type="PROSITE" id="PS50042"/>
    </source>
</evidence>
<dbReference type="InterPro" id="IPR050397">
    <property type="entry name" value="Env_Response_Regulators"/>
</dbReference>
<dbReference type="EMBL" id="VFPT01000001">
    <property type="protein sequence ID" value="TQM94136.1"/>
    <property type="molecule type" value="Genomic_DNA"/>
</dbReference>
<dbReference type="CDD" id="cd00038">
    <property type="entry name" value="CAP_ED"/>
    <property type="match status" value="1"/>
</dbReference>
<sequence length="239" mass="26451">MHPCETCALRKKELFSPFSESDLKFMKEFRTGDVTLQAGEILHNEGDENAFFYTAKEGQGAHFKHLANGDRQLVNFIFPGDVVGLQALLSGAAATTAIAASPMLLCRFHKHKLAALFRDNPERAYALTWISAVEQHFLGETIATLGQRSAAQRMAWALLKIHTRLSAVGLAPNGVAAFPFKQRDLADALGLSLVHTNKTLAKLRPYVTWDHGELHVFDKNVLADIALTDHEAPQRRPLL</sequence>
<dbReference type="SMART" id="SM00100">
    <property type="entry name" value="cNMP"/>
    <property type="match status" value="1"/>
</dbReference>
<dbReference type="SUPFAM" id="SSF46785">
    <property type="entry name" value="Winged helix' DNA-binding domain"/>
    <property type="match status" value="1"/>
</dbReference>
<dbReference type="GO" id="GO:0003700">
    <property type="term" value="F:DNA-binding transcription factor activity"/>
    <property type="evidence" value="ECO:0007669"/>
    <property type="project" value="TreeGrafter"/>
</dbReference>
<dbReference type="PROSITE" id="PS50042">
    <property type="entry name" value="CNMP_BINDING_3"/>
    <property type="match status" value="1"/>
</dbReference>
<feature type="domain" description="Cyclic nucleotide-binding" evidence="1">
    <location>
        <begin position="14"/>
        <end position="100"/>
    </location>
</feature>
<dbReference type="SUPFAM" id="SSF51206">
    <property type="entry name" value="cAMP-binding domain-like"/>
    <property type="match status" value="1"/>
</dbReference>
<dbReference type="PANTHER" id="PTHR24567">
    <property type="entry name" value="CRP FAMILY TRANSCRIPTIONAL REGULATORY PROTEIN"/>
    <property type="match status" value="1"/>
</dbReference>
<evidence type="ECO:0000313" key="2">
    <source>
        <dbReference type="EMBL" id="TQM94136.1"/>
    </source>
</evidence>
<dbReference type="Gene3D" id="1.10.10.10">
    <property type="entry name" value="Winged helix-like DNA-binding domain superfamily/Winged helix DNA-binding domain"/>
    <property type="match status" value="1"/>
</dbReference>
<dbReference type="InterPro" id="IPR036390">
    <property type="entry name" value="WH_DNA-bd_sf"/>
</dbReference>
<dbReference type="PANTHER" id="PTHR24567:SF68">
    <property type="entry name" value="DNA-BINDING TRANSCRIPTIONAL DUAL REGULATOR CRP"/>
    <property type="match status" value="1"/>
</dbReference>
<organism evidence="2 3">
    <name type="scientific">Roseinatronobacter monicus</name>
    <dbReference type="NCBI Taxonomy" id="393481"/>
    <lineage>
        <taxon>Bacteria</taxon>
        <taxon>Pseudomonadati</taxon>
        <taxon>Pseudomonadota</taxon>
        <taxon>Alphaproteobacteria</taxon>
        <taxon>Rhodobacterales</taxon>
        <taxon>Paracoccaceae</taxon>
        <taxon>Roseinatronobacter</taxon>
    </lineage>
</organism>
<dbReference type="InterPro" id="IPR018490">
    <property type="entry name" value="cNMP-bd_dom_sf"/>
</dbReference>
<protein>
    <submittedName>
        <fullName evidence="2">CRP-like cAMP-binding protein</fullName>
    </submittedName>
</protein>
<dbReference type="Gene3D" id="2.60.120.10">
    <property type="entry name" value="Jelly Rolls"/>
    <property type="match status" value="1"/>
</dbReference>
<dbReference type="RefSeq" id="WP_142082566.1">
    <property type="nucleotide sequence ID" value="NZ_VFPT01000001.1"/>
</dbReference>
<dbReference type="GO" id="GO:0005829">
    <property type="term" value="C:cytosol"/>
    <property type="evidence" value="ECO:0007669"/>
    <property type="project" value="TreeGrafter"/>
</dbReference>
<name>A0A543KGC7_9RHOB</name>
<dbReference type="Pfam" id="PF00027">
    <property type="entry name" value="cNMP_binding"/>
    <property type="match status" value="1"/>
</dbReference>
<accession>A0A543KGC7</accession>
<reference evidence="2 3" key="1">
    <citation type="submission" date="2019-06" db="EMBL/GenBank/DDBJ databases">
        <title>Genomic Encyclopedia of Archaeal and Bacterial Type Strains, Phase II (KMG-II): from individual species to whole genera.</title>
        <authorList>
            <person name="Goeker M."/>
        </authorList>
    </citation>
    <scope>NUCLEOTIDE SEQUENCE [LARGE SCALE GENOMIC DNA]</scope>
    <source>
        <strain evidence="2 3">DSM 18423</strain>
    </source>
</reference>
<evidence type="ECO:0000313" key="3">
    <source>
        <dbReference type="Proteomes" id="UP000320582"/>
    </source>
</evidence>
<dbReference type="InterPro" id="IPR036388">
    <property type="entry name" value="WH-like_DNA-bd_sf"/>
</dbReference>
<proteinExistence type="predicted"/>
<dbReference type="InterPro" id="IPR000595">
    <property type="entry name" value="cNMP-bd_dom"/>
</dbReference>
<comment type="caution">
    <text evidence="2">The sequence shown here is derived from an EMBL/GenBank/DDBJ whole genome shotgun (WGS) entry which is preliminary data.</text>
</comment>